<evidence type="ECO:0000313" key="2">
    <source>
        <dbReference type="Proteomes" id="UP000001430"/>
    </source>
</evidence>
<protein>
    <submittedName>
        <fullName evidence="1">Uncharacterized protein</fullName>
    </submittedName>
</protein>
<proteinExistence type="predicted"/>
<keyword evidence="2" id="KW-1185">Reference proteome</keyword>
<evidence type="ECO:0000313" key="1">
    <source>
        <dbReference type="EMBL" id="ABO17131.1"/>
    </source>
</evidence>
<accession>A3PBK6</accession>
<gene>
    <name evidence="1" type="ordered locus">P9301_05081</name>
</gene>
<sequence length="58" mass="6584">MSKRKPVKESTISSVAVPPGPVGVTFLKDVDIKFYSFNQSYLNRLISALVRHLIKIFF</sequence>
<dbReference type="KEGG" id="pmg:P9301_05081"/>
<dbReference type="AlphaFoldDB" id="A3PBK6"/>
<organism evidence="1 2">
    <name type="scientific">Prochlorococcus marinus (strain MIT 9301)</name>
    <dbReference type="NCBI Taxonomy" id="167546"/>
    <lineage>
        <taxon>Bacteria</taxon>
        <taxon>Bacillati</taxon>
        <taxon>Cyanobacteriota</taxon>
        <taxon>Cyanophyceae</taxon>
        <taxon>Synechococcales</taxon>
        <taxon>Prochlorococcaceae</taxon>
        <taxon>Prochlorococcus</taxon>
    </lineage>
</organism>
<name>A3PBK6_PROM0</name>
<reference evidence="1 2" key="1">
    <citation type="journal article" date="2007" name="PLoS Genet.">
        <title>Patterns and implications of gene gain and loss in the evolution of Prochlorococcus.</title>
        <authorList>
            <person name="Kettler G.C."/>
            <person name="Martiny A.C."/>
            <person name="Huang K."/>
            <person name="Zucker J."/>
            <person name="Coleman M.L."/>
            <person name="Rodrigue S."/>
            <person name="Chen F."/>
            <person name="Lapidus A."/>
            <person name="Ferriera S."/>
            <person name="Johnson J."/>
            <person name="Steglich C."/>
            <person name="Church G.M."/>
            <person name="Richardson P."/>
            <person name="Chisholm S.W."/>
        </authorList>
    </citation>
    <scope>NUCLEOTIDE SEQUENCE [LARGE SCALE GENOMIC DNA]</scope>
    <source>
        <strain evidence="1 2">MIT 9301</strain>
    </source>
</reference>
<dbReference type="Proteomes" id="UP000001430">
    <property type="component" value="Chromosome"/>
</dbReference>
<dbReference type="HOGENOM" id="CLU_2975697_0_0_3"/>
<dbReference type="EMBL" id="CP000576">
    <property type="protein sequence ID" value="ABO17131.1"/>
    <property type="molecule type" value="Genomic_DNA"/>
</dbReference>